<evidence type="ECO:0000313" key="1">
    <source>
        <dbReference type="EMBL" id="MPM96144.1"/>
    </source>
</evidence>
<dbReference type="Gene3D" id="3.40.50.2000">
    <property type="entry name" value="Glycogen Phosphorylase B"/>
    <property type="match status" value="1"/>
</dbReference>
<proteinExistence type="predicted"/>
<protein>
    <submittedName>
        <fullName evidence="1">Uncharacterized protein</fullName>
    </submittedName>
</protein>
<dbReference type="AlphaFoldDB" id="A0A645E2X3"/>
<organism evidence="1">
    <name type="scientific">bioreactor metagenome</name>
    <dbReference type="NCBI Taxonomy" id="1076179"/>
    <lineage>
        <taxon>unclassified sequences</taxon>
        <taxon>metagenomes</taxon>
        <taxon>ecological metagenomes</taxon>
    </lineage>
</organism>
<name>A0A645E2X3_9ZZZZ</name>
<dbReference type="EMBL" id="VSSQ01042547">
    <property type="protein sequence ID" value="MPM96144.1"/>
    <property type="molecule type" value="Genomic_DNA"/>
</dbReference>
<sequence length="72" mass="8062">MIQALQIPSFAIYSPSASKKTWLPANSVTASGICVDDVLSKEEQKNKSKEECYNAITPDKVFQQLNDMLKRL</sequence>
<comment type="caution">
    <text evidence="1">The sequence shown here is derived from an EMBL/GenBank/DDBJ whole genome shotgun (WGS) entry which is preliminary data.</text>
</comment>
<gene>
    <name evidence="1" type="ORF">SDC9_143301</name>
</gene>
<accession>A0A645E2X3</accession>
<reference evidence="1" key="1">
    <citation type="submission" date="2019-08" db="EMBL/GenBank/DDBJ databases">
        <authorList>
            <person name="Kucharzyk K."/>
            <person name="Murdoch R.W."/>
            <person name="Higgins S."/>
            <person name="Loffler F."/>
        </authorList>
    </citation>
    <scope>NUCLEOTIDE SEQUENCE</scope>
</reference>